<dbReference type="Pfam" id="PF08028">
    <property type="entry name" value="Acyl-CoA_dh_2"/>
    <property type="match status" value="1"/>
</dbReference>
<evidence type="ECO:0000313" key="6">
    <source>
        <dbReference type="Proteomes" id="UP000193040"/>
    </source>
</evidence>
<dbReference type="RefSeq" id="WP_084951992.1">
    <property type="nucleotide sequence ID" value="NZ_MZZM01000022.1"/>
</dbReference>
<dbReference type="GO" id="GO:0003995">
    <property type="term" value="F:acyl-CoA dehydrogenase activity"/>
    <property type="evidence" value="ECO:0007669"/>
    <property type="project" value="TreeGrafter"/>
</dbReference>
<dbReference type="PIRSF" id="PIRSF016578">
    <property type="entry name" value="HsaA"/>
    <property type="match status" value="1"/>
</dbReference>
<evidence type="ECO:0000313" key="5">
    <source>
        <dbReference type="EMBL" id="ORJ58916.1"/>
    </source>
</evidence>
<gene>
    <name evidence="5" type="ORF">B5M45_17430</name>
</gene>
<dbReference type="GO" id="GO:0033539">
    <property type="term" value="P:fatty acid beta-oxidation using acyl-CoA dehydrogenase"/>
    <property type="evidence" value="ECO:0007669"/>
    <property type="project" value="TreeGrafter"/>
</dbReference>
<dbReference type="InterPro" id="IPR013107">
    <property type="entry name" value="Acyl-CoA_DH_C"/>
</dbReference>
<dbReference type="AlphaFoldDB" id="A0A1X0Y1B4"/>
<dbReference type="PANTHER" id="PTHR48083:SF5">
    <property type="entry name" value="NRGC PROTEIN"/>
    <property type="match status" value="1"/>
</dbReference>
<sequence>MTSLAGTDGRVVALARGMRDLVREQAGESERIRTLSAPIVDQMWASGLMSAFNPVVAAGSEPSFTEMIETWIEIAWQDGSFGWVGIANLPSSFAAAAYLPDEGFAEVFTANDNRVTMGGQFFPNGQGIAVDGGYQLSGSWSFGSGIGHSEYVAAGFLPLDNGEMRWVSEGLPEMHVAVLPREQVSFNDGWHVQGLKGTGSYDYSVTDVFVPRHRTFELFARRPHRGTSPATRMGLMPVTAAGHASWALGVSKSMLDDVQELAATKFRMSDMASLASRPTFQKGLAHHRAAWRAAHLLVLDAFTTAEAAVAAGDELTPALRADMRVAAVYATDTARSCAQWAHLVAGTSSIREGTRLERAFRDMYTGTQHAFISEKVAVDAAQIWLGIIEDQPGL</sequence>
<dbReference type="STRING" id="1784.VC42_02045"/>
<keyword evidence="6" id="KW-1185">Reference proteome</keyword>
<reference evidence="5 6" key="1">
    <citation type="submission" date="2017-03" db="EMBL/GenBank/DDBJ databases">
        <title>Genomic insights into Mycobacterium simiae human colonization.</title>
        <authorList>
            <person name="Steffani J.L."/>
            <person name="Brunck M.E."/>
            <person name="Cruz E."/>
            <person name="Montiel R."/>
            <person name="Barona F."/>
        </authorList>
    </citation>
    <scope>NUCLEOTIDE SEQUENCE [LARGE SCALE GENOMIC DNA]</scope>
    <source>
        <strain evidence="5 6">MsiGto</strain>
    </source>
</reference>
<dbReference type="EMBL" id="MZZM01000022">
    <property type="protein sequence ID" value="ORJ58916.1"/>
    <property type="molecule type" value="Genomic_DNA"/>
</dbReference>
<protein>
    <submittedName>
        <fullName evidence="5">Acyl-CoA dehydrogenase</fullName>
    </submittedName>
</protein>
<dbReference type="InterPro" id="IPR036250">
    <property type="entry name" value="AcylCo_DH-like_C"/>
</dbReference>
<evidence type="ECO:0000256" key="2">
    <source>
        <dbReference type="ARBA" id="ARBA00022827"/>
    </source>
</evidence>
<dbReference type="InterPro" id="IPR050741">
    <property type="entry name" value="Acyl-CoA_dehydrogenase"/>
</dbReference>
<proteinExistence type="predicted"/>
<evidence type="ECO:0000259" key="4">
    <source>
        <dbReference type="Pfam" id="PF08028"/>
    </source>
</evidence>
<comment type="caution">
    <text evidence="5">The sequence shown here is derived from an EMBL/GenBank/DDBJ whole genome shotgun (WGS) entry which is preliminary data.</text>
</comment>
<dbReference type="SUPFAM" id="SSF47203">
    <property type="entry name" value="Acyl-CoA dehydrogenase C-terminal domain-like"/>
    <property type="match status" value="1"/>
</dbReference>
<dbReference type="Gene3D" id="2.40.110.10">
    <property type="entry name" value="Butyryl-CoA Dehydrogenase, subunit A, domain 2"/>
    <property type="match status" value="1"/>
</dbReference>
<dbReference type="Proteomes" id="UP000193040">
    <property type="component" value="Unassembled WGS sequence"/>
</dbReference>
<feature type="domain" description="Acyl-CoA dehydrogenase C-terminal" evidence="4">
    <location>
        <begin position="242"/>
        <end position="373"/>
    </location>
</feature>
<dbReference type="Gene3D" id="1.20.140.10">
    <property type="entry name" value="Butyryl-CoA Dehydrogenase, subunit A, domain 3"/>
    <property type="match status" value="1"/>
</dbReference>
<accession>A0A1X0Y1B4</accession>
<dbReference type="Gene3D" id="1.10.540.10">
    <property type="entry name" value="Acyl-CoA dehydrogenase/oxidase, N-terminal domain"/>
    <property type="match status" value="1"/>
</dbReference>
<dbReference type="GO" id="GO:0050660">
    <property type="term" value="F:flavin adenine dinucleotide binding"/>
    <property type="evidence" value="ECO:0007669"/>
    <property type="project" value="InterPro"/>
</dbReference>
<dbReference type="InterPro" id="IPR037069">
    <property type="entry name" value="AcylCoA_DH/ox_N_sf"/>
</dbReference>
<organism evidence="5 6">
    <name type="scientific">Mycobacterium simiae</name>
    <name type="common">Mycobacterium habana</name>
    <dbReference type="NCBI Taxonomy" id="1784"/>
    <lineage>
        <taxon>Bacteria</taxon>
        <taxon>Bacillati</taxon>
        <taxon>Actinomycetota</taxon>
        <taxon>Actinomycetes</taxon>
        <taxon>Mycobacteriales</taxon>
        <taxon>Mycobacteriaceae</taxon>
        <taxon>Mycobacterium</taxon>
        <taxon>Mycobacterium simiae complex</taxon>
    </lineage>
</organism>
<keyword evidence="1" id="KW-0285">Flavoprotein</keyword>
<dbReference type="InterPro" id="IPR046373">
    <property type="entry name" value="Acyl-CoA_Oxase/DH_mid-dom_sf"/>
</dbReference>
<dbReference type="PANTHER" id="PTHR48083">
    <property type="entry name" value="MEDIUM-CHAIN SPECIFIC ACYL-COA DEHYDROGENASE, MITOCHONDRIAL-RELATED"/>
    <property type="match status" value="1"/>
</dbReference>
<evidence type="ECO:0000256" key="3">
    <source>
        <dbReference type="ARBA" id="ARBA00023002"/>
    </source>
</evidence>
<evidence type="ECO:0000256" key="1">
    <source>
        <dbReference type="ARBA" id="ARBA00022630"/>
    </source>
</evidence>
<name>A0A1X0Y1B4_MYCSI</name>
<dbReference type="InterPro" id="IPR009100">
    <property type="entry name" value="AcylCoA_DH/oxidase_NM_dom_sf"/>
</dbReference>
<dbReference type="SUPFAM" id="SSF56645">
    <property type="entry name" value="Acyl-CoA dehydrogenase NM domain-like"/>
    <property type="match status" value="1"/>
</dbReference>
<keyword evidence="2" id="KW-0274">FAD</keyword>
<dbReference type="GO" id="GO:0005737">
    <property type="term" value="C:cytoplasm"/>
    <property type="evidence" value="ECO:0007669"/>
    <property type="project" value="TreeGrafter"/>
</dbReference>
<keyword evidence="3" id="KW-0560">Oxidoreductase</keyword>